<gene>
    <name evidence="2" type="ORF">FEI13_06875</name>
</gene>
<protein>
    <submittedName>
        <fullName evidence="2">Uncharacterized protein</fullName>
    </submittedName>
</protein>
<reference evidence="2 3" key="1">
    <citation type="journal article" date="2007" name="Int. J. Syst. Evol. Microbiol.">
        <title>Halomonas saccharevitans sp. nov., Halomonas arcis sp. nov. and Halomonas subterranea sp. nov., halophilic bacteria isolated from hypersaline environments of China.</title>
        <authorList>
            <person name="Xu X.W."/>
            <person name="Wu Y.H."/>
            <person name="Zhou Z."/>
            <person name="Wang C.S."/>
            <person name="Zhou Y.G."/>
            <person name="Zhang H.B."/>
            <person name="Wang Y."/>
            <person name="Wu M."/>
        </authorList>
    </citation>
    <scope>NUCLEOTIDE SEQUENCE [LARGE SCALE GENOMIC DNA]</scope>
    <source>
        <strain evidence="2 3">TBZ3</strain>
    </source>
</reference>
<evidence type="ECO:0000313" key="2">
    <source>
        <dbReference type="EMBL" id="TLF51947.1"/>
    </source>
</evidence>
<accession>A0A5R8MJ13</accession>
<proteinExistence type="predicted"/>
<name>A0A5R8MJ13_9GAMM</name>
<sequence length="112" mass="12311">METELSEFEQVMRRHIDDFMSPRQGDKKRRGSTAASSLADPVPKAPRSKAAGAPKTGLLVKLAVRTKPLEMDTVFEHASTSISKIEAQLEAEKAAKKAGYPIIGYVIETQRL</sequence>
<dbReference type="Proteomes" id="UP000306973">
    <property type="component" value="Unassembled WGS sequence"/>
</dbReference>
<keyword evidence="3" id="KW-1185">Reference proteome</keyword>
<organism evidence="2 3">
    <name type="scientific">Halomonas urmiana</name>
    <dbReference type="NCBI Taxonomy" id="490901"/>
    <lineage>
        <taxon>Bacteria</taxon>
        <taxon>Pseudomonadati</taxon>
        <taxon>Pseudomonadota</taxon>
        <taxon>Gammaproteobacteria</taxon>
        <taxon>Oceanospirillales</taxon>
        <taxon>Halomonadaceae</taxon>
        <taxon>Halomonas</taxon>
    </lineage>
</organism>
<feature type="region of interest" description="Disordered" evidence="1">
    <location>
        <begin position="13"/>
        <end position="53"/>
    </location>
</feature>
<evidence type="ECO:0000256" key="1">
    <source>
        <dbReference type="SAM" id="MobiDB-lite"/>
    </source>
</evidence>
<evidence type="ECO:0000313" key="3">
    <source>
        <dbReference type="Proteomes" id="UP000306973"/>
    </source>
</evidence>
<comment type="caution">
    <text evidence="2">The sequence shown here is derived from an EMBL/GenBank/DDBJ whole genome shotgun (WGS) entry which is preliminary data.</text>
</comment>
<dbReference type="OrthoDB" id="6167710at2"/>
<dbReference type="EMBL" id="VBUI01000008">
    <property type="protein sequence ID" value="TLF51947.1"/>
    <property type="molecule type" value="Genomic_DNA"/>
</dbReference>
<dbReference type="AlphaFoldDB" id="A0A5R8MJ13"/>
<dbReference type="RefSeq" id="WP_138180701.1">
    <property type="nucleotide sequence ID" value="NZ_VBUI01000008.1"/>
</dbReference>